<name>A0A1F6EYU7_9BACT</name>
<evidence type="ECO:0000313" key="5">
    <source>
        <dbReference type="Proteomes" id="UP000178919"/>
    </source>
</evidence>
<comment type="caution">
    <text evidence="4">The sequence shown here is derived from an EMBL/GenBank/DDBJ whole genome shotgun (WGS) entry which is preliminary data.</text>
</comment>
<evidence type="ECO:0000313" key="4">
    <source>
        <dbReference type="EMBL" id="OGG78790.1"/>
    </source>
</evidence>
<organism evidence="4 5">
    <name type="scientific">Candidatus Kaiserbacteria bacterium RIFCSPLOWO2_02_FULL_55_12</name>
    <dbReference type="NCBI Taxonomy" id="1798522"/>
    <lineage>
        <taxon>Bacteria</taxon>
        <taxon>Candidatus Kaiseribacteriota</taxon>
    </lineage>
</organism>
<feature type="domain" description="LysM" evidence="3">
    <location>
        <begin position="60"/>
        <end position="110"/>
    </location>
</feature>
<accession>A0A1F6EYU7</accession>
<dbReference type="InterPro" id="IPR036779">
    <property type="entry name" value="LysM_dom_sf"/>
</dbReference>
<dbReference type="Gene3D" id="3.10.350.10">
    <property type="entry name" value="LysM domain"/>
    <property type="match status" value="1"/>
</dbReference>
<evidence type="ECO:0000256" key="1">
    <source>
        <dbReference type="SAM" id="MobiDB-lite"/>
    </source>
</evidence>
<proteinExistence type="predicted"/>
<keyword evidence="2" id="KW-1133">Transmembrane helix</keyword>
<evidence type="ECO:0000259" key="3">
    <source>
        <dbReference type="PROSITE" id="PS51782"/>
    </source>
</evidence>
<feature type="transmembrane region" description="Helical" evidence="2">
    <location>
        <begin position="163"/>
        <end position="187"/>
    </location>
</feature>
<dbReference type="SMART" id="SM00257">
    <property type="entry name" value="LysM"/>
    <property type="match status" value="1"/>
</dbReference>
<evidence type="ECO:0000256" key="2">
    <source>
        <dbReference type="SAM" id="Phobius"/>
    </source>
</evidence>
<protein>
    <recommendedName>
        <fullName evidence="3">LysM domain-containing protein</fullName>
    </recommendedName>
</protein>
<dbReference type="AlphaFoldDB" id="A0A1F6EYU7"/>
<keyword evidence="2" id="KW-0812">Transmembrane</keyword>
<reference evidence="4 5" key="1">
    <citation type="journal article" date="2016" name="Nat. Commun.">
        <title>Thousands of microbial genomes shed light on interconnected biogeochemical processes in an aquifer system.</title>
        <authorList>
            <person name="Anantharaman K."/>
            <person name="Brown C.T."/>
            <person name="Hug L.A."/>
            <person name="Sharon I."/>
            <person name="Castelle C.J."/>
            <person name="Probst A.J."/>
            <person name="Thomas B.C."/>
            <person name="Singh A."/>
            <person name="Wilkins M.J."/>
            <person name="Karaoz U."/>
            <person name="Brodie E.L."/>
            <person name="Williams K.H."/>
            <person name="Hubbard S.S."/>
            <person name="Banfield J.F."/>
        </authorList>
    </citation>
    <scope>NUCLEOTIDE SEQUENCE [LARGE SCALE GENOMIC DNA]</scope>
</reference>
<dbReference type="PROSITE" id="PS51782">
    <property type="entry name" value="LYSM"/>
    <property type="match status" value="1"/>
</dbReference>
<dbReference type="Proteomes" id="UP000178919">
    <property type="component" value="Unassembled WGS sequence"/>
</dbReference>
<feature type="region of interest" description="Disordered" evidence="1">
    <location>
        <begin position="119"/>
        <end position="142"/>
    </location>
</feature>
<feature type="compositionally biased region" description="Polar residues" evidence="1">
    <location>
        <begin position="131"/>
        <end position="142"/>
    </location>
</feature>
<dbReference type="EMBL" id="MFMJ01000049">
    <property type="protein sequence ID" value="OGG78790.1"/>
    <property type="molecule type" value="Genomic_DNA"/>
</dbReference>
<gene>
    <name evidence="4" type="ORF">A3J11_00600</name>
</gene>
<keyword evidence="2" id="KW-0472">Membrane</keyword>
<dbReference type="InterPro" id="IPR018392">
    <property type="entry name" value="LysM"/>
</dbReference>
<sequence>MEALKKSAKILEIISYTHHRQKGNTIMRTLIAVLAFLLSATSSFIAKAAPALNSAEFTTVQHPVVKGESLLQIASDFGVTIDLILSPTFNPVLAKRNNPDLIYAGETITIPLPLPQASESTETKEPAAVRAQTSVSNSSQPIQPALAAETTMKGTSEAGTSSFLFWGSSMLAGLSVFFLSWGLHFYMRKPAAEAKERTTVQQESIATQKGASFHDMTPEELIEALGNVKARTLVQAMKMTIADDERRNQVLLGNVVQFVQHEKRSWPNDVLVKDLSRTLQVKETPITRIKHERRERRLAAA</sequence>